<evidence type="ECO:0000256" key="8">
    <source>
        <dbReference type="ARBA" id="ARBA00023136"/>
    </source>
</evidence>
<evidence type="ECO:0000256" key="4">
    <source>
        <dbReference type="ARBA" id="ARBA00022475"/>
    </source>
</evidence>
<reference evidence="12" key="1">
    <citation type="journal article" date="2014" name="Int. J. Syst. Evol. Microbiol.">
        <title>Complete genome sequence of Corynebacterium casei LMG S-19264T (=DSM 44701T), isolated from a smear-ripened cheese.</title>
        <authorList>
            <consortium name="US DOE Joint Genome Institute (JGI-PGF)"/>
            <person name="Walter F."/>
            <person name="Albersmeier A."/>
            <person name="Kalinowski J."/>
            <person name="Ruckert C."/>
        </authorList>
    </citation>
    <scope>NUCLEOTIDE SEQUENCE</scope>
    <source>
        <strain evidence="12">CGMCC 1.12160</strain>
    </source>
</reference>
<dbReference type="InterPro" id="IPR021050">
    <property type="entry name" value="Cyt_c_oxidase_su4_actinobac"/>
</dbReference>
<dbReference type="EC" id="7.1.1.9" evidence="10"/>
<accession>A0A917F3E3</accession>
<dbReference type="GO" id="GO:0005886">
    <property type="term" value="C:plasma membrane"/>
    <property type="evidence" value="ECO:0007669"/>
    <property type="project" value="UniProtKB-SubCell"/>
</dbReference>
<evidence type="ECO:0000313" key="12">
    <source>
        <dbReference type="EMBL" id="GGF45126.1"/>
    </source>
</evidence>
<evidence type="ECO:0000256" key="1">
    <source>
        <dbReference type="ARBA" id="ARBA00002536"/>
    </source>
</evidence>
<comment type="similarity">
    <text evidence="3 10">Belongs to the cytochrome c oxidase bacterial subunit CtaF family.</text>
</comment>
<dbReference type="GO" id="GO:0004129">
    <property type="term" value="F:cytochrome-c oxidase activity"/>
    <property type="evidence" value="ECO:0007669"/>
    <property type="project" value="UniProtKB-EC"/>
</dbReference>
<sequence>MGVESKLFGFLVPFFVVVAVIYAFATDFNEWVGIVGLSLTAAMCAFVAWFFWLSGRNVDARPEDDLEGEIADQAGDYGHFAPHSWWPLWLGLSTSILVLGVGVGWWLVVVALPFVLISVLGWTFEFFRGEKPI</sequence>
<comment type="caution">
    <text evidence="12">The sequence shown here is derived from an EMBL/GenBank/DDBJ whole genome shotgun (WGS) entry which is preliminary data.</text>
</comment>
<dbReference type="AlphaFoldDB" id="A0A917F3E3"/>
<feature type="transmembrane region" description="Helical" evidence="11">
    <location>
        <begin position="31"/>
        <end position="52"/>
    </location>
</feature>
<keyword evidence="4 10" id="KW-1003">Cell membrane</keyword>
<organism evidence="12 13">
    <name type="scientific">Ornithinimicrobium tianjinense</name>
    <dbReference type="NCBI Taxonomy" id="1195761"/>
    <lineage>
        <taxon>Bacteria</taxon>
        <taxon>Bacillati</taxon>
        <taxon>Actinomycetota</taxon>
        <taxon>Actinomycetes</taxon>
        <taxon>Micrococcales</taxon>
        <taxon>Ornithinimicrobiaceae</taxon>
        <taxon>Ornithinimicrobium</taxon>
    </lineage>
</organism>
<dbReference type="RefSeq" id="WP_188428558.1">
    <property type="nucleotide sequence ID" value="NZ_BAABKH010000005.1"/>
</dbReference>
<evidence type="ECO:0000256" key="2">
    <source>
        <dbReference type="ARBA" id="ARBA00004651"/>
    </source>
</evidence>
<dbReference type="GO" id="GO:0022900">
    <property type="term" value="P:electron transport chain"/>
    <property type="evidence" value="ECO:0007669"/>
    <property type="project" value="InterPro"/>
</dbReference>
<comment type="catalytic activity">
    <reaction evidence="9 10">
        <text>4 Fe(II)-[cytochrome c] + O2 + 8 H(+)(in) = 4 Fe(III)-[cytochrome c] + 2 H2O + 4 H(+)(out)</text>
        <dbReference type="Rhea" id="RHEA:11436"/>
        <dbReference type="Rhea" id="RHEA-COMP:10350"/>
        <dbReference type="Rhea" id="RHEA-COMP:14399"/>
        <dbReference type="ChEBI" id="CHEBI:15377"/>
        <dbReference type="ChEBI" id="CHEBI:15378"/>
        <dbReference type="ChEBI" id="CHEBI:15379"/>
        <dbReference type="ChEBI" id="CHEBI:29033"/>
        <dbReference type="ChEBI" id="CHEBI:29034"/>
        <dbReference type="EC" id="7.1.1.9"/>
    </reaction>
</comment>
<proteinExistence type="inferred from homology"/>
<protein>
    <recommendedName>
        <fullName evidence="10">Cytochrome c oxidase polypeptide 4</fullName>
        <ecNumber evidence="10">7.1.1.9</ecNumber>
    </recommendedName>
    <alternativeName>
        <fullName evidence="10">Cytochrome aa3 subunit 4</fullName>
    </alternativeName>
    <alternativeName>
        <fullName evidence="10">Cytochrome c oxidase polypeptide IV</fullName>
    </alternativeName>
</protein>
<dbReference type="PIRSF" id="PIRSF017385">
    <property type="entry name" value="CtaF"/>
    <property type="match status" value="1"/>
</dbReference>
<evidence type="ECO:0000256" key="6">
    <source>
        <dbReference type="ARBA" id="ARBA00022967"/>
    </source>
</evidence>
<reference evidence="12" key="2">
    <citation type="submission" date="2020-09" db="EMBL/GenBank/DDBJ databases">
        <authorList>
            <person name="Sun Q."/>
            <person name="Zhou Y."/>
        </authorList>
    </citation>
    <scope>NUCLEOTIDE SEQUENCE</scope>
    <source>
        <strain evidence="12">CGMCC 1.12160</strain>
    </source>
</reference>
<name>A0A917F3E3_9MICO</name>
<dbReference type="Pfam" id="PF12270">
    <property type="entry name" value="Cyt_c_ox_IV"/>
    <property type="match status" value="1"/>
</dbReference>
<feature type="transmembrane region" description="Helical" evidence="11">
    <location>
        <begin position="96"/>
        <end position="124"/>
    </location>
</feature>
<evidence type="ECO:0000256" key="11">
    <source>
        <dbReference type="SAM" id="Phobius"/>
    </source>
</evidence>
<keyword evidence="13" id="KW-1185">Reference proteome</keyword>
<keyword evidence="5 11" id="KW-0812">Transmembrane</keyword>
<keyword evidence="7 11" id="KW-1133">Transmembrane helix</keyword>
<comment type="subunit">
    <text evidence="10">Associates with subunits I, II and III to form cytochrome c oxidase.</text>
</comment>
<keyword evidence="6 10" id="KW-1278">Translocase</keyword>
<evidence type="ECO:0000256" key="10">
    <source>
        <dbReference type="PIRNR" id="PIRNR017385"/>
    </source>
</evidence>
<evidence type="ECO:0000313" key="13">
    <source>
        <dbReference type="Proteomes" id="UP000605670"/>
    </source>
</evidence>
<evidence type="ECO:0000256" key="3">
    <source>
        <dbReference type="ARBA" id="ARBA00006870"/>
    </source>
</evidence>
<feature type="transmembrane region" description="Helical" evidence="11">
    <location>
        <begin position="7"/>
        <end position="25"/>
    </location>
</feature>
<dbReference type="EMBL" id="BMEM01000001">
    <property type="protein sequence ID" value="GGF45126.1"/>
    <property type="molecule type" value="Genomic_DNA"/>
</dbReference>
<comment type="function">
    <text evidence="1 10">Part of cytochrome c oxidase, its function is unknown.</text>
</comment>
<dbReference type="Proteomes" id="UP000605670">
    <property type="component" value="Unassembled WGS sequence"/>
</dbReference>
<evidence type="ECO:0000256" key="7">
    <source>
        <dbReference type="ARBA" id="ARBA00022989"/>
    </source>
</evidence>
<comment type="subcellular location">
    <subcellularLocation>
        <location evidence="2">Cell membrane</location>
        <topology evidence="2">Multi-pass membrane protein</topology>
    </subcellularLocation>
</comment>
<evidence type="ECO:0000256" key="5">
    <source>
        <dbReference type="ARBA" id="ARBA00022692"/>
    </source>
</evidence>
<keyword evidence="8 10" id="KW-0472">Membrane</keyword>
<evidence type="ECO:0000256" key="9">
    <source>
        <dbReference type="ARBA" id="ARBA00047816"/>
    </source>
</evidence>
<gene>
    <name evidence="12" type="primary">ctaF</name>
    <name evidence="12" type="ORF">GCM10011366_11030</name>
</gene>